<protein>
    <submittedName>
        <fullName evidence="1">Uncharacterized protein</fullName>
    </submittedName>
</protein>
<evidence type="ECO:0000313" key="1">
    <source>
        <dbReference type="EMBL" id="GGJ52935.1"/>
    </source>
</evidence>
<organism evidence="1 2">
    <name type="scientific">Deinococcus roseus</name>
    <dbReference type="NCBI Taxonomy" id="392414"/>
    <lineage>
        <taxon>Bacteria</taxon>
        <taxon>Thermotogati</taxon>
        <taxon>Deinococcota</taxon>
        <taxon>Deinococci</taxon>
        <taxon>Deinococcales</taxon>
        <taxon>Deinococcaceae</taxon>
        <taxon>Deinococcus</taxon>
    </lineage>
</organism>
<dbReference type="RefSeq" id="WP_189006971.1">
    <property type="nucleotide sequence ID" value="NZ_BMOD01000025.1"/>
</dbReference>
<dbReference type="Proteomes" id="UP000632222">
    <property type="component" value="Unassembled WGS sequence"/>
</dbReference>
<reference evidence="2" key="1">
    <citation type="journal article" date="2019" name="Int. J. Syst. Evol. Microbiol.">
        <title>The Global Catalogue of Microorganisms (GCM) 10K type strain sequencing project: providing services to taxonomists for standard genome sequencing and annotation.</title>
        <authorList>
            <consortium name="The Broad Institute Genomics Platform"/>
            <consortium name="The Broad Institute Genome Sequencing Center for Infectious Disease"/>
            <person name="Wu L."/>
            <person name="Ma J."/>
        </authorList>
    </citation>
    <scope>NUCLEOTIDE SEQUENCE [LARGE SCALE GENOMIC DNA]</scope>
    <source>
        <strain evidence="2">JCM 14370</strain>
    </source>
</reference>
<sequence length="122" mass="13576">MEHPNIRTLHFDDVPRSMAKEITTLSDLTWHFGPQGEGFFGQDLRKVAREKLGMDLLEMQGASGDVVETAILDGVARHGSHTLLVLQVHPNPIEGYVCLVANPRLGLVDRVLSRVPGRERQI</sequence>
<comment type="caution">
    <text evidence="1">The sequence shown here is derived from an EMBL/GenBank/DDBJ whole genome shotgun (WGS) entry which is preliminary data.</text>
</comment>
<proteinExistence type="predicted"/>
<name>A0ABQ2DFU2_9DEIO</name>
<dbReference type="EMBL" id="BMOD01000025">
    <property type="protein sequence ID" value="GGJ52935.1"/>
    <property type="molecule type" value="Genomic_DNA"/>
</dbReference>
<accession>A0ABQ2DFU2</accession>
<gene>
    <name evidence="1" type="ORF">GCM10008938_43650</name>
</gene>
<evidence type="ECO:0000313" key="2">
    <source>
        <dbReference type="Proteomes" id="UP000632222"/>
    </source>
</evidence>
<keyword evidence="2" id="KW-1185">Reference proteome</keyword>